<feature type="compositionally biased region" description="Basic and acidic residues" evidence="1">
    <location>
        <begin position="285"/>
        <end position="297"/>
    </location>
</feature>
<dbReference type="Gene3D" id="1.10.1000.11">
    <property type="entry name" value="Arf Nucleotide-binding Site Opener,domain 2"/>
    <property type="match status" value="1"/>
</dbReference>
<dbReference type="PROSITE" id="PS50190">
    <property type="entry name" value="SEC7"/>
    <property type="match status" value="1"/>
</dbReference>
<sequence>MTSLDLSSTTHPRRTVSQKHVLYSEILSITSAMRKNSRWASATHFMNARDSALGSNLGLRVSNSSQGARRVSREADLMLGFEELKRAVRDIEDIMTVPLPTLLAPFFAIIRSPLSTGPITSTALASLHSFFVCGLISSQSRSLETALIELSSTVSHCKFEASDSSGDEVVLLRIMTVIHDCLCGGVGGGLGDVEVCEMLETVLTTCCQMRLSETLRRSAENTMHSLVRIVFSRLHSLDPRTEEEKLLTADEDAPDAEIRMTVSTSEEATLNEENSQNSQEIVVESNEKSAEGPEDAGRTPSSAATIARSEYGLPSILELLRVLINVLDPNDQQHTDSTRLVALGILNAAFEASGPRIPDFPSLEALIVDTGCKFLFQLARSENISVLHSALRTISTVFDTMRQHLKLQQELFLAFTIDRLAPPAPPPGKKGNGLYTGSPRPGTPAPATPVLGPPEGKQDSETGATTPSRVLVAPARGETRDLFLEILSQISRHPSFMVDLYINYDCDINCENLFERLIEFLTKAVYPSHYPGGLDARQRNVQYLCLDLLLAFVNDMAARADGTAQPWPSEFPAPEALIQAKSQKKLIVTAAARFNNKPKKGVAFLEENRLIYTDLPADAPESAKAHNLAVFLKGCARLDKRLLGDYISREENLPLLKAFIGLFDFRDKAIADAMRELLETFRLPGEAQQIARITETFASIYFASEPAEIQNEDAVYVLAYSVIMLNTDLHNPQVKKRMTIEDYTKNLRGVNNNTDFSPEFLVRRSSMRLPKWLIFFVSKTSTIQYARGRLSCLKSMSVNLALNTHGKTFSLAPAMQAGYTHCLSEIVFDNTSLLGNLIVCNSALFDVDMFKSVWKPVISAIAYAFISFDDDYIIQRSIAGFRQCATLAGHFQLPDVFDFVVVSLSQATSLLSEFIPGQVPNFPVVDVEGQSVTVSNLSIKFGTNFKGQLAAVVLFNIVNGNGNALREGWTQIFEMFQNLFLHSLLPTRMLQMEDFLGGVSMIPLRGGNPQRVAPRSDGGLLSALSSYLMTPYGASSDALVPDATDADVENTLCAIDCITSCRLDELYSQIMQLDVDALIAAVRALEALAHDRTVARLKQGGDDDSSHPSSDDGPYSLPYDPASVFLLETMVSIACHTSQYIEDLWPIVFEHLSALLSTSTQYSFLLIERAVVALLRLCLILATKPALRDQIYISLDILSCLPASVATSVAEQIVSGVLLLVQNHKEIISSQTEWNLVFALLRSTISHPEGARPSFELLTNLVSDGPEQTVTIDNFNGLLNLLDDFATAAGAVAESQHHQGRRHEPLTSANSPPIERGRKAIDLVVNLKKFMSPLAESAHLPPAQAWRQLCLPLISSLSRQSTSAAREVRHTAIGQLQRMLLGPHVLFDEADSQQVEEIFNRVIFPLLDDLLKPQVFNRDPRGMPETRLRASALLCKAFMHFEVRESQAKVDIRILWIQILDLLDRLMNIDKGDQLYEAVPESLKNVVLVMHAAQILVPPPAEGDDTRDDRQRTLWTATNERVERFLPGFIASVIPQES</sequence>
<dbReference type="InterPro" id="IPR032691">
    <property type="entry name" value="Mon2/Sec7/BIG1-like_HUS"/>
</dbReference>
<feature type="region of interest" description="Disordered" evidence="1">
    <location>
        <begin position="265"/>
        <end position="302"/>
    </location>
</feature>
<evidence type="ECO:0000313" key="3">
    <source>
        <dbReference type="EMBL" id="KAF7338643.1"/>
    </source>
</evidence>
<comment type="caution">
    <text evidence="3">The sequence shown here is derived from an EMBL/GenBank/DDBJ whole genome shotgun (WGS) entry which is preliminary data.</text>
</comment>
<dbReference type="InterPro" id="IPR000904">
    <property type="entry name" value="Sec7_dom"/>
</dbReference>
<name>A0A8H6XC72_9AGAR</name>
<dbReference type="InterPro" id="IPR016024">
    <property type="entry name" value="ARM-type_fold"/>
</dbReference>
<evidence type="ECO:0000256" key="1">
    <source>
        <dbReference type="SAM" id="MobiDB-lite"/>
    </source>
</evidence>
<dbReference type="SUPFAM" id="SSF48371">
    <property type="entry name" value="ARM repeat"/>
    <property type="match status" value="1"/>
</dbReference>
<accession>A0A8H6XC72</accession>
<dbReference type="InterPro" id="IPR023394">
    <property type="entry name" value="Sec7_C_sf"/>
</dbReference>
<evidence type="ECO:0000259" key="2">
    <source>
        <dbReference type="PROSITE" id="PS50190"/>
    </source>
</evidence>
<dbReference type="InterPro" id="IPR056604">
    <property type="entry name" value="GBF1-like_TPR"/>
</dbReference>
<reference evidence="3" key="1">
    <citation type="submission" date="2020-05" db="EMBL/GenBank/DDBJ databases">
        <title>Mycena genomes resolve the evolution of fungal bioluminescence.</title>
        <authorList>
            <person name="Tsai I.J."/>
        </authorList>
    </citation>
    <scope>NUCLEOTIDE SEQUENCE</scope>
    <source>
        <strain evidence="3">CCC161011</strain>
    </source>
</reference>
<dbReference type="PANTHER" id="PTHR10663:SF388">
    <property type="entry name" value="GOLGI-SPECIFIC BREFELDIN A-RESISTANCE GUANINE NUCLEOTIDE EXCHANGE FACTOR 1"/>
    <property type="match status" value="1"/>
</dbReference>
<dbReference type="GO" id="GO:0032012">
    <property type="term" value="P:regulation of ARF protein signal transduction"/>
    <property type="evidence" value="ECO:0007669"/>
    <property type="project" value="InterPro"/>
</dbReference>
<dbReference type="SUPFAM" id="SSF48425">
    <property type="entry name" value="Sec7 domain"/>
    <property type="match status" value="1"/>
</dbReference>
<gene>
    <name evidence="3" type="ORF">MVEN_02090700</name>
</gene>
<feature type="domain" description="SEC7" evidence="2">
    <location>
        <begin position="576"/>
        <end position="761"/>
    </location>
</feature>
<dbReference type="OrthoDB" id="10258608at2759"/>
<protein>
    <submittedName>
        <fullName evidence="3">SEC7 domain-containing protein</fullName>
    </submittedName>
</protein>
<dbReference type="Pfam" id="PF01369">
    <property type="entry name" value="Sec7"/>
    <property type="match status" value="1"/>
</dbReference>
<evidence type="ECO:0000313" key="4">
    <source>
        <dbReference type="Proteomes" id="UP000620124"/>
    </source>
</evidence>
<dbReference type="GO" id="GO:0005794">
    <property type="term" value="C:Golgi apparatus"/>
    <property type="evidence" value="ECO:0007669"/>
    <property type="project" value="UniProtKB-ARBA"/>
</dbReference>
<dbReference type="Pfam" id="PF12783">
    <property type="entry name" value="Sec7-like_HUS"/>
    <property type="match status" value="1"/>
</dbReference>
<dbReference type="Gene3D" id="1.10.220.20">
    <property type="match status" value="1"/>
</dbReference>
<dbReference type="InterPro" id="IPR035999">
    <property type="entry name" value="Sec7_dom_sf"/>
</dbReference>
<dbReference type="PANTHER" id="PTHR10663">
    <property type="entry name" value="GUANYL-NUCLEOTIDE EXCHANGE FACTOR"/>
    <property type="match status" value="1"/>
</dbReference>
<organism evidence="3 4">
    <name type="scientific">Mycena venus</name>
    <dbReference type="NCBI Taxonomy" id="2733690"/>
    <lineage>
        <taxon>Eukaryota</taxon>
        <taxon>Fungi</taxon>
        <taxon>Dikarya</taxon>
        <taxon>Basidiomycota</taxon>
        <taxon>Agaricomycotina</taxon>
        <taxon>Agaricomycetes</taxon>
        <taxon>Agaricomycetidae</taxon>
        <taxon>Agaricales</taxon>
        <taxon>Marasmiineae</taxon>
        <taxon>Mycenaceae</taxon>
        <taxon>Mycena</taxon>
    </lineage>
</organism>
<dbReference type="Proteomes" id="UP000620124">
    <property type="component" value="Unassembled WGS sequence"/>
</dbReference>
<feature type="region of interest" description="Disordered" evidence="1">
    <location>
        <begin position="426"/>
        <end position="469"/>
    </location>
</feature>
<dbReference type="GO" id="GO:0016192">
    <property type="term" value="P:vesicle-mediated transport"/>
    <property type="evidence" value="ECO:0007669"/>
    <property type="project" value="UniProtKB-ARBA"/>
</dbReference>
<dbReference type="EMBL" id="JACAZI010000021">
    <property type="protein sequence ID" value="KAF7338643.1"/>
    <property type="molecule type" value="Genomic_DNA"/>
</dbReference>
<dbReference type="Pfam" id="PF23325">
    <property type="entry name" value="TPR_28"/>
    <property type="match status" value="1"/>
</dbReference>
<feature type="compositionally biased region" description="Polar residues" evidence="1">
    <location>
        <begin position="265"/>
        <end position="280"/>
    </location>
</feature>
<proteinExistence type="predicted"/>
<keyword evidence="4" id="KW-1185">Reference proteome</keyword>
<dbReference type="SMART" id="SM00222">
    <property type="entry name" value="Sec7"/>
    <property type="match status" value="1"/>
</dbReference>
<dbReference type="CDD" id="cd00171">
    <property type="entry name" value="Sec7"/>
    <property type="match status" value="1"/>
</dbReference>
<dbReference type="GO" id="GO:0005085">
    <property type="term" value="F:guanyl-nucleotide exchange factor activity"/>
    <property type="evidence" value="ECO:0007669"/>
    <property type="project" value="InterPro"/>
</dbReference>